<sequence length="39" mass="4667">MTKKAKRTFVELLRIDCLGKELRLEGSMAGWQQLFWERP</sequence>
<gene>
    <name evidence="1" type="ORF">SHEWBE_4369</name>
</gene>
<accession>A0A330M6G7</accession>
<dbReference type="EMBL" id="LS483452">
    <property type="protein sequence ID" value="SQH78329.1"/>
    <property type="molecule type" value="Genomic_DNA"/>
</dbReference>
<dbReference type="AlphaFoldDB" id="A0A330M6G7"/>
<dbReference type="KEGG" id="sbk:SHEWBE_4369"/>
<proteinExistence type="predicted"/>
<organism evidence="1 2">
    <name type="scientific">Shewanella benthica</name>
    <dbReference type="NCBI Taxonomy" id="43661"/>
    <lineage>
        <taxon>Bacteria</taxon>
        <taxon>Pseudomonadati</taxon>
        <taxon>Pseudomonadota</taxon>
        <taxon>Gammaproteobacteria</taxon>
        <taxon>Alteromonadales</taxon>
        <taxon>Shewanellaceae</taxon>
        <taxon>Shewanella</taxon>
    </lineage>
</organism>
<evidence type="ECO:0000313" key="2">
    <source>
        <dbReference type="Proteomes" id="UP000250123"/>
    </source>
</evidence>
<protein>
    <submittedName>
        <fullName evidence="1">Uncharacterized protein</fullName>
    </submittedName>
</protein>
<reference evidence="2" key="1">
    <citation type="submission" date="2018-06" db="EMBL/GenBank/DDBJ databases">
        <authorList>
            <person name="Cea G.-C."/>
            <person name="William W."/>
        </authorList>
    </citation>
    <scope>NUCLEOTIDE SEQUENCE [LARGE SCALE GENOMIC DNA]</scope>
    <source>
        <strain evidence="2">DB21MT-2</strain>
    </source>
</reference>
<dbReference type="Proteomes" id="UP000250123">
    <property type="component" value="Chromosome SHEWBE"/>
</dbReference>
<evidence type="ECO:0000313" key="1">
    <source>
        <dbReference type="EMBL" id="SQH78329.1"/>
    </source>
</evidence>
<name>A0A330M6G7_9GAMM</name>